<feature type="compositionally biased region" description="Low complexity" evidence="1">
    <location>
        <begin position="289"/>
        <end position="301"/>
    </location>
</feature>
<dbReference type="AlphaFoldDB" id="A0A5J4YNC2"/>
<dbReference type="OrthoDB" id="4976at2759"/>
<feature type="compositionally biased region" description="Low complexity" evidence="1">
    <location>
        <begin position="239"/>
        <end position="251"/>
    </location>
</feature>
<accession>A0A5J4YNC2</accession>
<dbReference type="OMA" id="HMIFESV"/>
<comment type="caution">
    <text evidence="2">The sequence shown here is derived from an EMBL/GenBank/DDBJ whole genome shotgun (WGS) entry which is preliminary data.</text>
</comment>
<evidence type="ECO:0000313" key="3">
    <source>
        <dbReference type="Proteomes" id="UP000324585"/>
    </source>
</evidence>
<sequence>MEGVGDTGGGFAGRDMGTTNVPGGGMGMDGDGAAAAPPMYGAGSRSMFGSGMGYGGAGYGGAGYGGAGYGGGYGGMYGRPSYSGYGSSVYGGGMYGGASGMYGSSMHGMGGMPYSSPLGGLAQGVMAPGGQVINGMHSVMHSFARVSGLLEEVLRNFHMIFESVFGLIYSLGAFREEFRNMFGFELPLDKLSIVPLIKRVLKRALKLWRLFTLFILSPLAGRFSPVQILLRLLGLAPASASPSGTSPPSTSENERARQDRTPGSAAPANGESLGDEFDFEKDGDGSGSSGSASGAQDSSNL</sequence>
<feature type="region of interest" description="Disordered" evidence="1">
    <location>
        <begin position="239"/>
        <end position="301"/>
    </location>
</feature>
<evidence type="ECO:0008006" key="4">
    <source>
        <dbReference type="Google" id="ProtNLM"/>
    </source>
</evidence>
<dbReference type="Proteomes" id="UP000324585">
    <property type="component" value="Unassembled WGS sequence"/>
</dbReference>
<reference evidence="3" key="1">
    <citation type="journal article" date="2019" name="Nat. Commun.">
        <title>Expansion of phycobilisome linker gene families in mesophilic red algae.</title>
        <authorList>
            <person name="Lee J."/>
            <person name="Kim D."/>
            <person name="Bhattacharya D."/>
            <person name="Yoon H.S."/>
        </authorList>
    </citation>
    <scope>NUCLEOTIDE SEQUENCE [LARGE SCALE GENOMIC DNA]</scope>
    <source>
        <strain evidence="3">CCMP 1328</strain>
    </source>
</reference>
<protein>
    <recommendedName>
        <fullName evidence="4">Peroxin-13</fullName>
    </recommendedName>
</protein>
<evidence type="ECO:0000313" key="2">
    <source>
        <dbReference type="EMBL" id="KAA8492786.1"/>
    </source>
</evidence>
<proteinExistence type="predicted"/>
<evidence type="ECO:0000256" key="1">
    <source>
        <dbReference type="SAM" id="MobiDB-lite"/>
    </source>
</evidence>
<dbReference type="EMBL" id="VRMN01000008">
    <property type="protein sequence ID" value="KAA8492786.1"/>
    <property type="molecule type" value="Genomic_DNA"/>
</dbReference>
<name>A0A5J4YNC2_PORPP</name>
<organism evidence="2 3">
    <name type="scientific">Porphyridium purpureum</name>
    <name type="common">Red alga</name>
    <name type="synonym">Porphyridium cruentum</name>
    <dbReference type="NCBI Taxonomy" id="35688"/>
    <lineage>
        <taxon>Eukaryota</taxon>
        <taxon>Rhodophyta</taxon>
        <taxon>Bangiophyceae</taxon>
        <taxon>Porphyridiales</taxon>
        <taxon>Porphyridiaceae</taxon>
        <taxon>Porphyridium</taxon>
    </lineage>
</organism>
<gene>
    <name evidence="2" type="ORF">FVE85_9058</name>
</gene>
<keyword evidence="3" id="KW-1185">Reference proteome</keyword>